<proteinExistence type="inferred from homology"/>
<dbReference type="Pfam" id="PF22748">
    <property type="entry name" value="PexRD54_WY"/>
    <property type="match status" value="2"/>
</dbReference>
<dbReference type="OMA" id="FINWARY"/>
<dbReference type="GO" id="GO:0005576">
    <property type="term" value="C:extracellular region"/>
    <property type="evidence" value="ECO:0007669"/>
    <property type="project" value="UniProtKB-SubCell"/>
</dbReference>
<dbReference type="VEuPathDB" id="FungiDB:KRP23_12694"/>
<evidence type="ECO:0000259" key="7">
    <source>
        <dbReference type="Pfam" id="PF22748"/>
    </source>
</evidence>
<keyword evidence="5" id="KW-0732">Signal</keyword>
<dbReference type="AlphaFoldDB" id="H3H3I1"/>
<evidence type="ECO:0000256" key="3">
    <source>
        <dbReference type="ARBA" id="ARBA00010400"/>
    </source>
</evidence>
<reference evidence="8" key="2">
    <citation type="submission" date="2015-06" db="UniProtKB">
        <authorList>
            <consortium name="EnsemblProtists"/>
        </authorList>
    </citation>
    <scope>IDENTIFICATION</scope>
    <source>
        <strain evidence="8">Pr102</strain>
    </source>
</reference>
<keyword evidence="9" id="KW-1185">Reference proteome</keyword>
<evidence type="ECO:0000313" key="9">
    <source>
        <dbReference type="Proteomes" id="UP000005238"/>
    </source>
</evidence>
<dbReference type="EMBL" id="DS566135">
    <property type="status" value="NOT_ANNOTATED_CDS"/>
    <property type="molecule type" value="Genomic_DNA"/>
</dbReference>
<keyword evidence="4" id="KW-0964">Secreted</keyword>
<feature type="domain" description="RxLR effector PexRD54 WY" evidence="7">
    <location>
        <begin position="239"/>
        <end position="278"/>
    </location>
</feature>
<accession>H3H3I1</accession>
<name>H3H3I1_PHYRM</name>
<keyword evidence="6" id="KW-0843">Virulence</keyword>
<dbReference type="InParanoid" id="H3H3I1"/>
<dbReference type="EnsemblProtists" id="Phyra85056">
    <property type="protein sequence ID" value="Phyra85056"/>
    <property type="gene ID" value="Phyra85056"/>
</dbReference>
<dbReference type="Proteomes" id="UP000005238">
    <property type="component" value="Unassembled WGS sequence"/>
</dbReference>
<reference evidence="9" key="1">
    <citation type="journal article" date="2006" name="Science">
        <title>Phytophthora genome sequences uncover evolutionary origins and mechanisms of pathogenesis.</title>
        <authorList>
            <person name="Tyler B.M."/>
            <person name="Tripathy S."/>
            <person name="Zhang X."/>
            <person name="Dehal P."/>
            <person name="Jiang R.H."/>
            <person name="Aerts A."/>
            <person name="Arredondo F.D."/>
            <person name="Baxter L."/>
            <person name="Bensasson D."/>
            <person name="Beynon J.L."/>
            <person name="Chapman J."/>
            <person name="Damasceno C.M."/>
            <person name="Dorrance A.E."/>
            <person name="Dou D."/>
            <person name="Dickerman A.W."/>
            <person name="Dubchak I.L."/>
            <person name="Garbelotto M."/>
            <person name="Gijzen M."/>
            <person name="Gordon S.G."/>
            <person name="Govers F."/>
            <person name="Grunwald N.J."/>
            <person name="Huang W."/>
            <person name="Ivors K.L."/>
            <person name="Jones R.W."/>
            <person name="Kamoun S."/>
            <person name="Krampis K."/>
            <person name="Lamour K.H."/>
            <person name="Lee M.K."/>
            <person name="McDonald W.H."/>
            <person name="Medina M."/>
            <person name="Meijer H.J."/>
            <person name="Nordberg E.K."/>
            <person name="Maclean D.J."/>
            <person name="Ospina-Giraldo M.D."/>
            <person name="Morris P.F."/>
            <person name="Phuntumart V."/>
            <person name="Putnam N.H."/>
            <person name="Rash S."/>
            <person name="Rose J.K."/>
            <person name="Sakihama Y."/>
            <person name="Salamov A.A."/>
            <person name="Savidor A."/>
            <person name="Scheuring C.F."/>
            <person name="Smith B.M."/>
            <person name="Sobral B.W."/>
            <person name="Terry A."/>
            <person name="Torto-Alalibo T.A."/>
            <person name="Win J."/>
            <person name="Xu Z."/>
            <person name="Zhang H."/>
            <person name="Grigoriev I.V."/>
            <person name="Rokhsar D.S."/>
            <person name="Boore J.L."/>
        </authorList>
    </citation>
    <scope>NUCLEOTIDE SEQUENCE [LARGE SCALE GENOMIC DNA]</scope>
    <source>
        <strain evidence="9">Pr102</strain>
    </source>
</reference>
<evidence type="ECO:0000256" key="4">
    <source>
        <dbReference type="ARBA" id="ARBA00022525"/>
    </source>
</evidence>
<evidence type="ECO:0000256" key="2">
    <source>
        <dbReference type="ARBA" id="ARBA00004613"/>
    </source>
</evidence>
<sequence>MKLSTKSGGYLFYNPQFAVWIKYVDDLNAKYPAKATSAISTLTTQYGDKALYKLLESGKGVPGQGHLVKRLQTEQMQHWATVGKSPDDVFRLFDLQKAGSSLLTNPKFISWVTYVDDLNTLNPEKATSTIPTLTTYYRDDILFKVLDAAKKSDETKSIATKLEAQQLQGWLKSGKTPDSAFVQMGLGNVEDNLMASPLFSTWAKYLDVFNPQYSAKETTLFHVLTNSTKAVATKLETQQKQVWLASGKSSDDVFTLLKLDKTEKNFFGNPLYKTWSSYLNGFNNKNRGKEANLLKTLTTHYNDKPLIKILEEAKKSPHLESTASKLQTEKVQSYLTIKKSPDEVFNLLGLGDGGMMFLAIRCSRFGSTT</sequence>
<evidence type="ECO:0000313" key="8">
    <source>
        <dbReference type="EnsemblProtists" id="Phyra85056"/>
    </source>
</evidence>
<dbReference type="VEuPathDB" id="FungiDB:KRP22_14264"/>
<protein>
    <recommendedName>
        <fullName evidence="7">RxLR effector PexRD54 WY domain-containing protein</fullName>
    </recommendedName>
</protein>
<comment type="similarity">
    <text evidence="3">Belongs to the RxLR effector family.</text>
</comment>
<evidence type="ECO:0000256" key="5">
    <source>
        <dbReference type="ARBA" id="ARBA00022729"/>
    </source>
</evidence>
<dbReference type="InterPro" id="IPR054463">
    <property type="entry name" value="PexRD54_WY"/>
</dbReference>
<evidence type="ECO:0000256" key="1">
    <source>
        <dbReference type="ARBA" id="ARBA00004340"/>
    </source>
</evidence>
<dbReference type="HOGENOM" id="CLU_021192_4_3_1"/>
<comment type="subcellular location">
    <subcellularLocation>
        <location evidence="1">Host cell</location>
    </subcellularLocation>
    <subcellularLocation>
        <location evidence="2">Secreted</location>
    </subcellularLocation>
</comment>
<dbReference type="eggNOG" id="ENOG502RANW">
    <property type="taxonomic scope" value="Eukaryota"/>
</dbReference>
<feature type="domain" description="RxLR effector PexRD54 WY" evidence="7">
    <location>
        <begin position="74"/>
        <end position="115"/>
    </location>
</feature>
<organism evidence="8 9">
    <name type="scientific">Phytophthora ramorum</name>
    <name type="common">Sudden oak death agent</name>
    <dbReference type="NCBI Taxonomy" id="164328"/>
    <lineage>
        <taxon>Eukaryota</taxon>
        <taxon>Sar</taxon>
        <taxon>Stramenopiles</taxon>
        <taxon>Oomycota</taxon>
        <taxon>Peronosporomycetes</taxon>
        <taxon>Peronosporales</taxon>
        <taxon>Peronosporaceae</taxon>
        <taxon>Phytophthora</taxon>
    </lineage>
</organism>
<dbReference type="GO" id="GO:0043657">
    <property type="term" value="C:host cell"/>
    <property type="evidence" value="ECO:0007669"/>
    <property type="project" value="UniProtKB-SubCell"/>
</dbReference>
<evidence type="ECO:0000256" key="6">
    <source>
        <dbReference type="ARBA" id="ARBA00023026"/>
    </source>
</evidence>